<protein>
    <submittedName>
        <fullName evidence="2">Uncharacterized protein</fullName>
    </submittedName>
</protein>
<reference evidence="2 3" key="1">
    <citation type="journal article" date="2024" name="Insects">
        <title>An Improved Chromosome-Level Genome Assembly of the Firefly Pyrocoelia pectoralis.</title>
        <authorList>
            <person name="Fu X."/>
            <person name="Meyer-Rochow V.B."/>
            <person name="Ballantyne L."/>
            <person name="Zhu X."/>
        </authorList>
    </citation>
    <scope>NUCLEOTIDE SEQUENCE [LARGE SCALE GENOMIC DNA]</scope>
    <source>
        <strain evidence="2">XCY_ONT2</strain>
    </source>
</reference>
<sequence length="500" mass="58212">MSENINGSDLSRNISTKALKYNFLSEVGITLQNVAPKVIKSRCVVPPHTPNSEYAFDTNINTLPPFPNLDKLRIPYIREKGIKYCIEHFGTFFNCTDYETNLLQFWFLDVVTDCVWFLQDEFRLPNEMQTIVLRWFLYFMDLLRNPRKNLSRRKFFEIFKEAILIAAEIAGEGCEEIPPPDKVFELLHDNDQHDSTKSDGQSTSSFEKDSLTNVSYIEITKQDGVYRYELPKEVCTCADYKYEIVSGTYTPSEESLGKLPTKDLTDEEILKGLMVQKIWEQRLLDMEDPRKGWISYDTSETSEPGEENSSTHETDDEWIDITLRNRKEEIDQFENRATLNFGILWAIIELVFKYFYESFQFSLVKLAFQATPEVITQRVNAEWNIPKSNRAPFTKPKVEKAKPEKAKPQKKDKEDTGKTPKEKPAQKTAEPKKAPAVTMSPEEKKRLEMERLELQKLEEAKRVAEENLRYMYPLVEGVTDEFFMSIFDQWVQPTAKGKSK</sequence>
<evidence type="ECO:0000313" key="3">
    <source>
        <dbReference type="Proteomes" id="UP001329430"/>
    </source>
</evidence>
<evidence type="ECO:0000256" key="1">
    <source>
        <dbReference type="SAM" id="MobiDB-lite"/>
    </source>
</evidence>
<proteinExistence type="predicted"/>
<keyword evidence="3" id="KW-1185">Reference proteome</keyword>
<feature type="region of interest" description="Disordered" evidence="1">
    <location>
        <begin position="295"/>
        <end position="315"/>
    </location>
</feature>
<comment type="caution">
    <text evidence="2">The sequence shown here is derived from an EMBL/GenBank/DDBJ whole genome shotgun (WGS) entry which is preliminary data.</text>
</comment>
<dbReference type="Proteomes" id="UP001329430">
    <property type="component" value="Chromosome 4"/>
</dbReference>
<dbReference type="AlphaFoldDB" id="A0AAN7VB29"/>
<feature type="region of interest" description="Disordered" evidence="1">
    <location>
        <begin position="386"/>
        <end position="447"/>
    </location>
</feature>
<feature type="compositionally biased region" description="Basic and acidic residues" evidence="1">
    <location>
        <begin position="396"/>
        <end position="433"/>
    </location>
</feature>
<accession>A0AAN7VB29</accession>
<evidence type="ECO:0000313" key="2">
    <source>
        <dbReference type="EMBL" id="KAK5645045.1"/>
    </source>
</evidence>
<organism evidence="2 3">
    <name type="scientific">Pyrocoelia pectoralis</name>
    <dbReference type="NCBI Taxonomy" id="417401"/>
    <lineage>
        <taxon>Eukaryota</taxon>
        <taxon>Metazoa</taxon>
        <taxon>Ecdysozoa</taxon>
        <taxon>Arthropoda</taxon>
        <taxon>Hexapoda</taxon>
        <taxon>Insecta</taxon>
        <taxon>Pterygota</taxon>
        <taxon>Neoptera</taxon>
        <taxon>Endopterygota</taxon>
        <taxon>Coleoptera</taxon>
        <taxon>Polyphaga</taxon>
        <taxon>Elateriformia</taxon>
        <taxon>Elateroidea</taxon>
        <taxon>Lampyridae</taxon>
        <taxon>Lampyrinae</taxon>
        <taxon>Pyrocoelia</taxon>
    </lineage>
</organism>
<gene>
    <name evidence="2" type="ORF">RI129_006345</name>
</gene>
<name>A0AAN7VB29_9COLE</name>
<dbReference type="EMBL" id="JAVRBK010000004">
    <property type="protein sequence ID" value="KAK5645045.1"/>
    <property type="molecule type" value="Genomic_DNA"/>
</dbReference>